<feature type="transmembrane region" description="Helical" evidence="1">
    <location>
        <begin position="150"/>
        <end position="168"/>
    </location>
</feature>
<dbReference type="PANTHER" id="PTHR14969:SF13">
    <property type="entry name" value="AT30094P"/>
    <property type="match status" value="1"/>
</dbReference>
<evidence type="ECO:0000313" key="3">
    <source>
        <dbReference type="EMBL" id="PIU99196.1"/>
    </source>
</evidence>
<reference evidence="4" key="1">
    <citation type="submission" date="2017-09" db="EMBL/GenBank/DDBJ databases">
        <title>Depth-based differentiation of microbial function through sediment-hosted aquifers and enrichment of novel symbionts in the deep terrestrial subsurface.</title>
        <authorList>
            <person name="Probst A.J."/>
            <person name="Ladd B."/>
            <person name="Jarett J.K."/>
            <person name="Geller-Mcgrath D.E."/>
            <person name="Sieber C.M.K."/>
            <person name="Emerson J.B."/>
            <person name="Anantharaman K."/>
            <person name="Thomas B.C."/>
            <person name="Malmstrom R."/>
            <person name="Stieglmeier M."/>
            <person name="Klingl A."/>
            <person name="Woyke T."/>
            <person name="Ryan C.M."/>
            <person name="Banfield J.F."/>
        </authorList>
    </citation>
    <scope>NUCLEOTIDE SEQUENCE [LARGE SCALE GENOMIC DNA]</scope>
</reference>
<gene>
    <name evidence="3" type="ORF">COS59_01050</name>
</gene>
<evidence type="ECO:0000313" key="4">
    <source>
        <dbReference type="Proteomes" id="UP000230131"/>
    </source>
</evidence>
<dbReference type="InterPro" id="IPR036938">
    <property type="entry name" value="PAP2/HPO_sf"/>
</dbReference>
<feature type="transmembrane region" description="Helical" evidence="1">
    <location>
        <begin position="24"/>
        <end position="45"/>
    </location>
</feature>
<organism evidence="3 4">
    <name type="scientific">Candidatus Wolfebacteria bacterium CG03_land_8_20_14_0_80_36_15</name>
    <dbReference type="NCBI Taxonomy" id="1975067"/>
    <lineage>
        <taxon>Bacteria</taxon>
        <taxon>Candidatus Wolfeibacteriota</taxon>
    </lineage>
</organism>
<dbReference type="Gene3D" id="1.20.144.10">
    <property type="entry name" value="Phosphatidic acid phosphatase type 2/haloperoxidase"/>
    <property type="match status" value="1"/>
</dbReference>
<comment type="caution">
    <text evidence="3">The sequence shown here is derived from an EMBL/GenBank/DDBJ whole genome shotgun (WGS) entry which is preliminary data.</text>
</comment>
<evidence type="ECO:0000259" key="2">
    <source>
        <dbReference type="SMART" id="SM00014"/>
    </source>
</evidence>
<keyword evidence="1" id="KW-1133">Transmembrane helix</keyword>
<name>A0A2M7B7W5_9BACT</name>
<dbReference type="EMBL" id="PEVH01000032">
    <property type="protein sequence ID" value="PIU99196.1"/>
    <property type="molecule type" value="Genomic_DNA"/>
</dbReference>
<dbReference type="InterPro" id="IPR000326">
    <property type="entry name" value="PAP2/HPO"/>
</dbReference>
<keyword evidence="1" id="KW-0812">Transmembrane</keyword>
<feature type="domain" description="Phosphatidic acid phosphatase type 2/haloperoxidase" evidence="2">
    <location>
        <begin position="56"/>
        <end position="165"/>
    </location>
</feature>
<sequence>MAFDLSVFNFLFGFARKFQSLDRLGIFLAEYLPYVLILFTLFLFFRQKNWKRRIYFLSFIILSLILSRGLITETIRFFYYQPRPFIVLNIEPLINHDTTSSFPSGHASAYFALALAIFYLNKKAGTWFLIASLLMGLARIFIGIHWPTDILGGILIAFISVLIIKKLLPSAG</sequence>
<feature type="transmembrane region" description="Helical" evidence="1">
    <location>
        <begin position="100"/>
        <end position="120"/>
    </location>
</feature>
<proteinExistence type="predicted"/>
<dbReference type="SMART" id="SM00014">
    <property type="entry name" value="acidPPc"/>
    <property type="match status" value="1"/>
</dbReference>
<evidence type="ECO:0000256" key="1">
    <source>
        <dbReference type="SAM" id="Phobius"/>
    </source>
</evidence>
<keyword evidence="1" id="KW-0472">Membrane</keyword>
<dbReference type="PANTHER" id="PTHR14969">
    <property type="entry name" value="SPHINGOSINE-1-PHOSPHATE PHOSPHOHYDROLASE"/>
    <property type="match status" value="1"/>
</dbReference>
<accession>A0A2M7B7W5</accession>
<dbReference type="AlphaFoldDB" id="A0A2M7B7W5"/>
<dbReference type="SUPFAM" id="SSF48317">
    <property type="entry name" value="Acid phosphatase/Vanadium-dependent haloperoxidase"/>
    <property type="match status" value="1"/>
</dbReference>
<dbReference type="Proteomes" id="UP000230131">
    <property type="component" value="Unassembled WGS sequence"/>
</dbReference>
<protein>
    <submittedName>
        <fullName evidence="3">Phosphatase PAP2 family protein</fullName>
    </submittedName>
</protein>
<feature type="transmembrane region" description="Helical" evidence="1">
    <location>
        <begin position="54"/>
        <end position="80"/>
    </location>
</feature>
<dbReference type="Pfam" id="PF01569">
    <property type="entry name" value="PAP2"/>
    <property type="match status" value="1"/>
</dbReference>